<accession>A0A8R1IDR0</accession>
<dbReference type="EnsemblMetazoa" id="CJA32733.1">
    <property type="protein sequence ID" value="CJA32733.1"/>
    <property type="gene ID" value="WBGene00208580"/>
</dbReference>
<proteinExistence type="predicted"/>
<keyword evidence="2" id="KW-1185">Reference proteome</keyword>
<dbReference type="AlphaFoldDB" id="A0A8R1IDR0"/>
<name>A0A8R1IDR0_CAEJA</name>
<protein>
    <submittedName>
        <fullName evidence="1">Uncharacterized protein</fullName>
    </submittedName>
</protein>
<evidence type="ECO:0000313" key="1">
    <source>
        <dbReference type="EnsemblMetazoa" id="CJA32733.1"/>
    </source>
</evidence>
<organism evidence="1 2">
    <name type="scientific">Caenorhabditis japonica</name>
    <dbReference type="NCBI Taxonomy" id="281687"/>
    <lineage>
        <taxon>Eukaryota</taxon>
        <taxon>Metazoa</taxon>
        <taxon>Ecdysozoa</taxon>
        <taxon>Nematoda</taxon>
        <taxon>Chromadorea</taxon>
        <taxon>Rhabditida</taxon>
        <taxon>Rhabditina</taxon>
        <taxon>Rhabditomorpha</taxon>
        <taxon>Rhabditoidea</taxon>
        <taxon>Rhabditidae</taxon>
        <taxon>Peloderinae</taxon>
        <taxon>Caenorhabditis</taxon>
    </lineage>
</organism>
<reference evidence="1" key="2">
    <citation type="submission" date="2022-06" db="UniProtKB">
        <authorList>
            <consortium name="EnsemblMetazoa"/>
        </authorList>
    </citation>
    <scope>IDENTIFICATION</scope>
    <source>
        <strain evidence="1">DF5081</strain>
    </source>
</reference>
<dbReference type="Proteomes" id="UP000005237">
    <property type="component" value="Unassembled WGS sequence"/>
</dbReference>
<reference evidence="2" key="1">
    <citation type="submission" date="2010-08" db="EMBL/GenBank/DDBJ databases">
        <authorList>
            <consortium name="Caenorhabditis japonica Sequencing Consortium"/>
            <person name="Wilson R.K."/>
        </authorList>
    </citation>
    <scope>NUCLEOTIDE SEQUENCE [LARGE SCALE GENOMIC DNA]</scope>
    <source>
        <strain evidence="2">DF5081</strain>
    </source>
</reference>
<evidence type="ECO:0000313" key="2">
    <source>
        <dbReference type="Proteomes" id="UP000005237"/>
    </source>
</evidence>
<sequence>MSLNRYSFRYLSNPNKFDTLDISEVEEYIQSGLSDTGLQIQQEALKLVEKALTVQNFKNRLNDILIEYRNDRAVGRYVRRLLQEEYTREDNESLAIVREMLASLQVSGNADEVRDCY</sequence>